<dbReference type="EMBL" id="SLWX01000002">
    <property type="protein sequence ID" value="TCO77639.1"/>
    <property type="molecule type" value="Genomic_DNA"/>
</dbReference>
<evidence type="ECO:0000313" key="1">
    <source>
        <dbReference type="EMBL" id="TCO77639.1"/>
    </source>
</evidence>
<dbReference type="Proteomes" id="UP000294980">
    <property type="component" value="Unassembled WGS sequence"/>
</dbReference>
<dbReference type="AlphaFoldDB" id="A0A4R2L1C4"/>
<dbReference type="InterPro" id="IPR044691">
    <property type="entry name" value="DCC1_Trx"/>
</dbReference>
<protein>
    <submittedName>
        <fullName evidence="1">Putative DCC family thiol-disulfide oxidoreductase YuxK</fullName>
    </submittedName>
</protein>
<dbReference type="Pfam" id="PF04134">
    <property type="entry name" value="DCC1-like"/>
    <property type="match status" value="1"/>
</dbReference>
<accession>A0A4R2L1C4</accession>
<comment type="caution">
    <text evidence="1">The sequence shown here is derived from an EMBL/GenBank/DDBJ whole genome shotgun (WGS) entry which is preliminary data.</text>
</comment>
<keyword evidence="2" id="KW-1185">Reference proteome</keyword>
<organism evidence="1 2">
    <name type="scientific">Chromatocurvus halotolerans</name>
    <dbReference type="NCBI Taxonomy" id="1132028"/>
    <lineage>
        <taxon>Bacteria</taxon>
        <taxon>Pseudomonadati</taxon>
        <taxon>Pseudomonadota</taxon>
        <taxon>Gammaproteobacteria</taxon>
        <taxon>Cellvibrionales</taxon>
        <taxon>Halieaceae</taxon>
        <taxon>Chromatocurvus</taxon>
    </lineage>
</organism>
<dbReference type="PANTHER" id="PTHR34290">
    <property type="entry name" value="SI:CH73-390P7.2"/>
    <property type="match status" value="1"/>
</dbReference>
<proteinExistence type="predicted"/>
<dbReference type="OrthoDB" id="5294764at2"/>
<dbReference type="RefSeq" id="WP_117314512.1">
    <property type="nucleotide sequence ID" value="NZ_QQSW01000001.1"/>
</dbReference>
<gene>
    <name evidence="1" type="ORF">EV688_10296</name>
</gene>
<evidence type="ECO:0000313" key="2">
    <source>
        <dbReference type="Proteomes" id="UP000294980"/>
    </source>
</evidence>
<reference evidence="1 2" key="1">
    <citation type="submission" date="2019-03" db="EMBL/GenBank/DDBJ databases">
        <title>Genomic Encyclopedia of Type Strains, Phase IV (KMG-IV): sequencing the most valuable type-strain genomes for metagenomic binning, comparative biology and taxonomic classification.</title>
        <authorList>
            <person name="Goeker M."/>
        </authorList>
    </citation>
    <scope>NUCLEOTIDE SEQUENCE [LARGE SCALE GENOMIC DNA]</scope>
    <source>
        <strain evidence="1 2">DSM 23344</strain>
    </source>
</reference>
<dbReference type="GO" id="GO:0015035">
    <property type="term" value="F:protein-disulfide reductase activity"/>
    <property type="evidence" value="ECO:0007669"/>
    <property type="project" value="InterPro"/>
</dbReference>
<sequence length="136" mass="15502">MTDASMKATLYYDGQCSLCAGEIQRLARLQQGSLALQDIHALNSTENLPDRDTLLRTLHLRTGNGDWLTGADANVAAWQHTRHGWLWRWLRWPVIASIVDAFYAPWARWRYRRLYGSPEAQACRARGDGSDDRPCS</sequence>
<name>A0A4R2L1C4_9GAMM</name>
<dbReference type="PANTHER" id="PTHR34290:SF2">
    <property type="entry name" value="OS04G0668800 PROTEIN"/>
    <property type="match status" value="1"/>
</dbReference>
<dbReference type="InterPro" id="IPR007263">
    <property type="entry name" value="DCC1-like"/>
</dbReference>